<dbReference type="SUPFAM" id="SSF53187">
    <property type="entry name" value="Zn-dependent exopeptidases"/>
    <property type="match status" value="1"/>
</dbReference>
<evidence type="ECO:0000256" key="1">
    <source>
        <dbReference type="ARBA" id="ARBA00006272"/>
    </source>
</evidence>
<keyword evidence="10" id="KW-1185">Reference proteome</keyword>
<evidence type="ECO:0000256" key="7">
    <source>
        <dbReference type="PIRSR" id="PIRSR001123-1"/>
    </source>
</evidence>
<reference evidence="9 10" key="1">
    <citation type="submission" date="2020-11" db="EMBL/GenBank/DDBJ databases">
        <title>Draft genome sequencing of a Lachnospiraceae strain isolated from anoxic soil subjected to BSD treatment.</title>
        <authorList>
            <person name="Uek A."/>
            <person name="Tonouchi A."/>
        </authorList>
    </citation>
    <scope>NUCLEOTIDE SEQUENCE [LARGE SCALE GENOMIC DNA]</scope>
    <source>
        <strain evidence="9 10">TB5</strain>
    </source>
</reference>
<dbReference type="PIRSF" id="PIRSF001123">
    <property type="entry name" value="PepA_GA"/>
    <property type="match status" value="1"/>
</dbReference>
<dbReference type="AlphaFoldDB" id="A0A7R7EM17"/>
<accession>A0A7R7EM17</accession>
<evidence type="ECO:0000256" key="3">
    <source>
        <dbReference type="ARBA" id="ARBA00022670"/>
    </source>
</evidence>
<dbReference type="Proteomes" id="UP000595897">
    <property type="component" value="Chromosome"/>
</dbReference>
<feature type="binding site" evidence="8">
    <location>
        <position position="188"/>
    </location>
    <ligand>
        <name>Zn(2+)</name>
        <dbReference type="ChEBI" id="CHEBI:29105"/>
        <label>1</label>
    </ligand>
</feature>
<feature type="active site" description="Proton acceptor" evidence="7">
    <location>
        <position position="222"/>
    </location>
</feature>
<evidence type="ECO:0000256" key="5">
    <source>
        <dbReference type="ARBA" id="ARBA00022801"/>
    </source>
</evidence>
<dbReference type="InterPro" id="IPR023367">
    <property type="entry name" value="Peptidase_M42_dom2"/>
</dbReference>
<evidence type="ECO:0000256" key="6">
    <source>
        <dbReference type="PIRNR" id="PIRNR001123"/>
    </source>
</evidence>
<keyword evidence="3" id="KW-0645">Protease</keyword>
<organism evidence="9 10">
    <name type="scientific">Anaeromicropila herbilytica</name>
    <dbReference type="NCBI Taxonomy" id="2785025"/>
    <lineage>
        <taxon>Bacteria</taxon>
        <taxon>Bacillati</taxon>
        <taxon>Bacillota</taxon>
        <taxon>Clostridia</taxon>
        <taxon>Lachnospirales</taxon>
        <taxon>Lachnospiraceae</taxon>
        <taxon>Anaeromicropila</taxon>
    </lineage>
</organism>
<dbReference type="EMBL" id="AP024169">
    <property type="protein sequence ID" value="BCN31228.1"/>
    <property type="molecule type" value="Genomic_DNA"/>
</dbReference>
<evidence type="ECO:0000256" key="4">
    <source>
        <dbReference type="ARBA" id="ARBA00022723"/>
    </source>
</evidence>
<feature type="binding site" evidence="8">
    <location>
        <position position="223"/>
    </location>
    <ligand>
        <name>Zn(2+)</name>
        <dbReference type="ChEBI" id="CHEBI:29105"/>
        <label>2</label>
    </ligand>
</feature>
<dbReference type="Pfam" id="PF05343">
    <property type="entry name" value="Peptidase_M42"/>
    <property type="match status" value="1"/>
</dbReference>
<feature type="binding site" evidence="8">
    <location>
        <position position="71"/>
    </location>
    <ligand>
        <name>Zn(2+)</name>
        <dbReference type="ChEBI" id="CHEBI:29105"/>
        <label>1</label>
    </ligand>
</feature>
<keyword evidence="5" id="KW-0378">Hydrolase</keyword>
<dbReference type="GO" id="GO:0046872">
    <property type="term" value="F:metal ion binding"/>
    <property type="evidence" value="ECO:0007669"/>
    <property type="project" value="UniProtKB-UniRule"/>
</dbReference>
<dbReference type="Gene3D" id="2.40.30.40">
    <property type="entry name" value="Peptidase M42, domain 2"/>
    <property type="match status" value="1"/>
</dbReference>
<evidence type="ECO:0000256" key="8">
    <source>
        <dbReference type="PIRSR" id="PIRSR001123-2"/>
    </source>
</evidence>
<keyword evidence="4 8" id="KW-0479">Metal-binding</keyword>
<feature type="binding site" evidence="8">
    <location>
        <position position="242"/>
    </location>
    <ligand>
        <name>Zn(2+)</name>
        <dbReference type="ChEBI" id="CHEBI:29105"/>
        <label>1</label>
    </ligand>
</feature>
<proteinExistence type="inferred from homology"/>
<keyword evidence="2 9" id="KW-0031">Aminopeptidase</keyword>
<name>A0A7R7EM17_9FIRM</name>
<evidence type="ECO:0000313" key="9">
    <source>
        <dbReference type="EMBL" id="BCN31228.1"/>
    </source>
</evidence>
<dbReference type="GO" id="GO:0006508">
    <property type="term" value="P:proteolysis"/>
    <property type="evidence" value="ECO:0007669"/>
    <property type="project" value="UniProtKB-KW"/>
</dbReference>
<gene>
    <name evidence="9" type="ORF">bsdtb5_25230</name>
</gene>
<dbReference type="RefSeq" id="WP_271712368.1">
    <property type="nucleotide sequence ID" value="NZ_AP024169.1"/>
</dbReference>
<dbReference type="GO" id="GO:0004177">
    <property type="term" value="F:aminopeptidase activity"/>
    <property type="evidence" value="ECO:0007669"/>
    <property type="project" value="UniProtKB-UniRule"/>
</dbReference>
<dbReference type="PANTHER" id="PTHR32481">
    <property type="entry name" value="AMINOPEPTIDASE"/>
    <property type="match status" value="1"/>
</dbReference>
<feature type="binding site" evidence="8">
    <location>
        <position position="322"/>
    </location>
    <ligand>
        <name>Zn(2+)</name>
        <dbReference type="ChEBI" id="CHEBI:29105"/>
        <label>2</label>
    </ligand>
</feature>
<dbReference type="Gene3D" id="3.40.630.10">
    <property type="entry name" value="Zn peptidases"/>
    <property type="match status" value="1"/>
</dbReference>
<evidence type="ECO:0000313" key="10">
    <source>
        <dbReference type="Proteomes" id="UP000595897"/>
    </source>
</evidence>
<evidence type="ECO:0000256" key="2">
    <source>
        <dbReference type="ARBA" id="ARBA00022438"/>
    </source>
</evidence>
<dbReference type="PANTHER" id="PTHR32481:SF7">
    <property type="entry name" value="AMINOPEPTIDASE YHFE-RELATED"/>
    <property type="match status" value="1"/>
</dbReference>
<dbReference type="KEGG" id="ahb:bsdtb5_25230"/>
<feature type="binding site" evidence="8">
    <location>
        <position position="188"/>
    </location>
    <ligand>
        <name>Zn(2+)</name>
        <dbReference type="ChEBI" id="CHEBI:29105"/>
        <label>2</label>
    </ligand>
</feature>
<dbReference type="InterPro" id="IPR051464">
    <property type="entry name" value="Peptidase_M42_aminopept"/>
</dbReference>
<sequence>MKIENYRDYILNTMKDFIEVPSPVSYYEEILPLLEKYAINLGYDVTYDRKRTGYITLEGEDNSKTICVGAHLDTLGLIIKTINSDGSISVTQLGGINYSSIEGETVTVHTREGKKYTGLMTCISHSVHVFDDARTLQRDENSMVIMLDKNVTSEDEVIALGIEAGDIVSINPRFEYTEDGYIKSRFIDDKAAVASVFTALKYMKDNGIKPKYRTLLAFPFYEEIGHGGAYIPSEVEEYVAIDIGLIGPELNGSEYQVSICAKDNYSPYDRGLTTKLIQLAKENEVDYVVDVFYRYGTDANAAVRAGNNVYAAAFGMAVHSSHGVERTNIKAIEETIKLLIVYLTSK</sequence>
<dbReference type="CDD" id="cd05657">
    <property type="entry name" value="M42_glucanase_like"/>
    <property type="match status" value="1"/>
</dbReference>
<protein>
    <submittedName>
        <fullName evidence="9">Glutamyl aminopeptidase</fullName>
    </submittedName>
</protein>
<comment type="cofactor">
    <cofactor evidence="8">
        <name>a divalent metal cation</name>
        <dbReference type="ChEBI" id="CHEBI:60240"/>
    </cofactor>
    <text evidence="8">Binds 2 divalent metal cations per subunit.</text>
</comment>
<comment type="similarity">
    <text evidence="1 6">Belongs to the peptidase M42 family.</text>
</comment>
<dbReference type="InterPro" id="IPR008007">
    <property type="entry name" value="Peptidase_M42"/>
</dbReference>
<dbReference type="SUPFAM" id="SSF101821">
    <property type="entry name" value="Aminopeptidase/glucanase lid domain"/>
    <property type="match status" value="1"/>
</dbReference>